<comment type="caution">
    <text evidence="3">The sequence shown here is derived from an EMBL/GenBank/DDBJ whole genome shotgun (WGS) entry which is preliminary data.</text>
</comment>
<dbReference type="InterPro" id="IPR006141">
    <property type="entry name" value="Intein_N"/>
</dbReference>
<dbReference type="RefSeq" id="WP_307728343.1">
    <property type="nucleotide sequence ID" value="NZ_CAKMMF010000014.1"/>
</dbReference>
<feature type="domain" description="Hint" evidence="2">
    <location>
        <begin position="59"/>
        <end position="153"/>
    </location>
</feature>
<dbReference type="PROSITE" id="PS50817">
    <property type="entry name" value="INTEIN_N_TER"/>
    <property type="match status" value="1"/>
</dbReference>
<feature type="signal peptide" evidence="1">
    <location>
        <begin position="1"/>
        <end position="20"/>
    </location>
</feature>
<sequence length="175" mass="19567">MTKKPNRAALMILSVATVAAAVVKLGKKIPKMITGAVDKMKKNGETTPNVYKDKDALPCNCFTAGTKVLTDEGEKPIEEIEVGDKVLSRNEETGEQAYKEVVQLFQKTSESIYSIRIGDQTIEATGNHPFWVEGKEWVDAEYLEVGDVLLQSDGNRNTIDEITIEEFRIKKMDIW</sequence>
<dbReference type="EMBL" id="CAKMMF010000014">
    <property type="protein sequence ID" value="CAH1207671.1"/>
    <property type="molecule type" value="Genomic_DNA"/>
</dbReference>
<evidence type="ECO:0000313" key="4">
    <source>
        <dbReference type="Proteomes" id="UP000838686"/>
    </source>
</evidence>
<feature type="chain" id="PRO_5045040780" description="Hint domain-containing protein" evidence="1">
    <location>
        <begin position="21"/>
        <end position="175"/>
    </location>
</feature>
<dbReference type="InterPro" id="IPR036844">
    <property type="entry name" value="Hint_dom_sf"/>
</dbReference>
<name>A0ABN8GNA8_9BACL</name>
<dbReference type="Proteomes" id="UP000838686">
    <property type="component" value="Unassembled WGS sequence"/>
</dbReference>
<organism evidence="3 4">
    <name type="scientific">Paenibacillus plantiphilus</name>
    <dbReference type="NCBI Taxonomy" id="2905650"/>
    <lineage>
        <taxon>Bacteria</taxon>
        <taxon>Bacillati</taxon>
        <taxon>Bacillota</taxon>
        <taxon>Bacilli</taxon>
        <taxon>Bacillales</taxon>
        <taxon>Paenibacillaceae</taxon>
        <taxon>Paenibacillus</taxon>
    </lineage>
</organism>
<reference evidence="3" key="1">
    <citation type="submission" date="2022-01" db="EMBL/GenBank/DDBJ databases">
        <authorList>
            <person name="Criscuolo A."/>
        </authorList>
    </citation>
    <scope>NUCLEOTIDE SEQUENCE</scope>
    <source>
        <strain evidence="3">CIP111893</strain>
    </source>
</reference>
<dbReference type="CDD" id="cd00081">
    <property type="entry name" value="Hint"/>
    <property type="match status" value="1"/>
</dbReference>
<keyword evidence="1" id="KW-0732">Signal</keyword>
<dbReference type="Pfam" id="PF07591">
    <property type="entry name" value="PT-HINT"/>
    <property type="match status" value="1"/>
</dbReference>
<dbReference type="SMART" id="SM00306">
    <property type="entry name" value="HintN"/>
    <property type="match status" value="1"/>
</dbReference>
<gene>
    <name evidence="3" type="ORF">PAECIP111893_02752</name>
</gene>
<dbReference type="SUPFAM" id="SSF51294">
    <property type="entry name" value="Hedgehog/intein (Hint) domain"/>
    <property type="match status" value="1"/>
</dbReference>
<dbReference type="Gene3D" id="2.170.16.10">
    <property type="entry name" value="Hedgehog/Intein (Hint) domain"/>
    <property type="match status" value="1"/>
</dbReference>
<evidence type="ECO:0000256" key="1">
    <source>
        <dbReference type="SAM" id="SignalP"/>
    </source>
</evidence>
<accession>A0ABN8GNA8</accession>
<dbReference type="NCBIfam" id="TIGR01445">
    <property type="entry name" value="intein_Nterm"/>
    <property type="match status" value="1"/>
</dbReference>
<protein>
    <recommendedName>
        <fullName evidence="2">Hint domain-containing protein</fullName>
    </recommendedName>
</protein>
<evidence type="ECO:0000259" key="2">
    <source>
        <dbReference type="SMART" id="SM00306"/>
    </source>
</evidence>
<evidence type="ECO:0000313" key="3">
    <source>
        <dbReference type="EMBL" id="CAH1207671.1"/>
    </source>
</evidence>
<proteinExistence type="predicted"/>
<keyword evidence="4" id="KW-1185">Reference proteome</keyword>
<dbReference type="InterPro" id="IPR003587">
    <property type="entry name" value="Hint_dom_N"/>
</dbReference>